<evidence type="ECO:0000256" key="3">
    <source>
        <dbReference type="ARBA" id="ARBA00022723"/>
    </source>
</evidence>
<dbReference type="GO" id="GO:0005737">
    <property type="term" value="C:cytoplasm"/>
    <property type="evidence" value="ECO:0007669"/>
    <property type="project" value="TreeGrafter"/>
</dbReference>
<accession>A0A3M8DEN0</accession>
<dbReference type="PROSITE" id="PS51462">
    <property type="entry name" value="NUDIX"/>
    <property type="match status" value="1"/>
</dbReference>
<sequence length="161" mass="18537">MYNYTLCLIRQNHRLLMLNRDFAPTKGLWNGVGGKREDNETPLECALREAFEETGIELKDAIFKGIVTWEVDGTFSGGMYVFLSELPQDYVYVTPRKINEGILDWKSIDWILSDDNFGVGEMIPLFLPKVLNSNECYEHKCTISNKKITNYTLTPVHHVID</sequence>
<keyword evidence="3" id="KW-0479">Metal-binding</keyword>
<dbReference type="RefSeq" id="WP_122911956.1">
    <property type="nucleotide sequence ID" value="NZ_RHHT01000002.1"/>
</dbReference>
<organism evidence="7 8">
    <name type="scientific">Brevibacillus panacihumi</name>
    <dbReference type="NCBI Taxonomy" id="497735"/>
    <lineage>
        <taxon>Bacteria</taxon>
        <taxon>Bacillati</taxon>
        <taxon>Bacillota</taxon>
        <taxon>Bacilli</taxon>
        <taxon>Bacillales</taxon>
        <taxon>Paenibacillaceae</taxon>
        <taxon>Brevibacillus</taxon>
    </lineage>
</organism>
<evidence type="ECO:0000313" key="7">
    <source>
        <dbReference type="EMBL" id="RNB86474.1"/>
    </source>
</evidence>
<dbReference type="EMBL" id="RHHT01000002">
    <property type="protein sequence ID" value="RNB86474.1"/>
    <property type="molecule type" value="Genomic_DNA"/>
</dbReference>
<reference evidence="7 8" key="1">
    <citation type="submission" date="2018-10" db="EMBL/GenBank/DDBJ databases">
        <title>Phylogenomics of Brevibacillus.</title>
        <authorList>
            <person name="Dunlap C."/>
        </authorList>
    </citation>
    <scope>NUCLEOTIDE SEQUENCE [LARGE SCALE GENOMIC DNA]</scope>
    <source>
        <strain evidence="7 8">JCM 15085</strain>
    </source>
</reference>
<feature type="domain" description="Nudix hydrolase" evidence="6">
    <location>
        <begin position="1"/>
        <end position="128"/>
    </location>
</feature>
<dbReference type="AlphaFoldDB" id="A0A3M8DEN0"/>
<keyword evidence="5" id="KW-0460">Magnesium</keyword>
<evidence type="ECO:0000256" key="2">
    <source>
        <dbReference type="ARBA" id="ARBA00005582"/>
    </source>
</evidence>
<evidence type="ECO:0000256" key="1">
    <source>
        <dbReference type="ARBA" id="ARBA00001946"/>
    </source>
</evidence>
<evidence type="ECO:0000313" key="8">
    <source>
        <dbReference type="Proteomes" id="UP000281915"/>
    </source>
</evidence>
<name>A0A3M8DEN0_9BACL</name>
<dbReference type="PANTHER" id="PTHR43758:SF2">
    <property type="entry name" value="OXIDIZED PURINE NUCLEOSIDE TRIPHOSPHATE HYDROLASE"/>
    <property type="match status" value="1"/>
</dbReference>
<comment type="similarity">
    <text evidence="2">Belongs to the Nudix hydrolase family.</text>
</comment>
<protein>
    <submittedName>
        <fullName evidence="7">8-oxo-dGTP diphosphatase</fullName>
    </submittedName>
</protein>
<dbReference type="Proteomes" id="UP000281915">
    <property type="component" value="Unassembled WGS sequence"/>
</dbReference>
<comment type="caution">
    <text evidence="7">The sequence shown here is derived from an EMBL/GenBank/DDBJ whole genome shotgun (WGS) entry which is preliminary data.</text>
</comment>
<dbReference type="InterPro" id="IPR020084">
    <property type="entry name" value="NUDIX_hydrolase_CS"/>
</dbReference>
<dbReference type="GO" id="GO:0016818">
    <property type="term" value="F:hydrolase activity, acting on acid anhydrides, in phosphorus-containing anhydrides"/>
    <property type="evidence" value="ECO:0007669"/>
    <property type="project" value="TreeGrafter"/>
</dbReference>
<dbReference type="GO" id="GO:0046872">
    <property type="term" value="F:metal ion binding"/>
    <property type="evidence" value="ECO:0007669"/>
    <property type="project" value="UniProtKB-KW"/>
</dbReference>
<evidence type="ECO:0000256" key="5">
    <source>
        <dbReference type="ARBA" id="ARBA00022842"/>
    </source>
</evidence>
<dbReference type="CDD" id="cd18886">
    <property type="entry name" value="NUDIX_MutT_Nudt1"/>
    <property type="match status" value="1"/>
</dbReference>
<evidence type="ECO:0000256" key="4">
    <source>
        <dbReference type="ARBA" id="ARBA00022801"/>
    </source>
</evidence>
<dbReference type="PROSITE" id="PS00893">
    <property type="entry name" value="NUDIX_BOX"/>
    <property type="match status" value="1"/>
</dbReference>
<dbReference type="InterPro" id="IPR015797">
    <property type="entry name" value="NUDIX_hydrolase-like_dom_sf"/>
</dbReference>
<gene>
    <name evidence="7" type="ORF">EDM58_00515</name>
</gene>
<dbReference type="Pfam" id="PF00293">
    <property type="entry name" value="NUDIX"/>
    <property type="match status" value="1"/>
</dbReference>
<dbReference type="Gene3D" id="3.90.79.10">
    <property type="entry name" value="Nucleoside Triphosphate Pyrophosphohydrolase"/>
    <property type="match status" value="1"/>
</dbReference>
<dbReference type="InterPro" id="IPR000086">
    <property type="entry name" value="NUDIX_hydrolase_dom"/>
</dbReference>
<keyword evidence="4" id="KW-0378">Hydrolase</keyword>
<dbReference type="PANTHER" id="PTHR43758">
    <property type="entry name" value="7,8-DIHYDRO-8-OXOGUANINE TRIPHOSPHATASE"/>
    <property type="match status" value="1"/>
</dbReference>
<proteinExistence type="inferred from homology"/>
<dbReference type="SUPFAM" id="SSF55811">
    <property type="entry name" value="Nudix"/>
    <property type="match status" value="1"/>
</dbReference>
<evidence type="ECO:0000259" key="6">
    <source>
        <dbReference type="PROSITE" id="PS51462"/>
    </source>
</evidence>
<comment type="cofactor">
    <cofactor evidence="1">
        <name>Mg(2+)</name>
        <dbReference type="ChEBI" id="CHEBI:18420"/>
    </cofactor>
</comment>